<comment type="caution">
    <text evidence="1">The sequence shown here is derived from an EMBL/GenBank/DDBJ whole genome shotgun (WGS) entry which is preliminary data.</text>
</comment>
<organism evidence="1 2">
    <name type="scientific">Melipona bicolor</name>
    <dbReference type="NCBI Taxonomy" id="60889"/>
    <lineage>
        <taxon>Eukaryota</taxon>
        <taxon>Metazoa</taxon>
        <taxon>Ecdysozoa</taxon>
        <taxon>Arthropoda</taxon>
        <taxon>Hexapoda</taxon>
        <taxon>Insecta</taxon>
        <taxon>Pterygota</taxon>
        <taxon>Neoptera</taxon>
        <taxon>Endopterygota</taxon>
        <taxon>Hymenoptera</taxon>
        <taxon>Apocrita</taxon>
        <taxon>Aculeata</taxon>
        <taxon>Apoidea</taxon>
        <taxon>Anthophila</taxon>
        <taxon>Apidae</taxon>
        <taxon>Melipona</taxon>
    </lineage>
</organism>
<reference evidence="1" key="1">
    <citation type="submission" date="2021-10" db="EMBL/GenBank/DDBJ databases">
        <title>Melipona bicolor Genome sequencing and assembly.</title>
        <authorList>
            <person name="Araujo N.S."/>
            <person name="Arias M.C."/>
        </authorList>
    </citation>
    <scope>NUCLEOTIDE SEQUENCE</scope>
    <source>
        <strain evidence="1">USP_2M_L1-L4_2017</strain>
        <tissue evidence="1">Whole body</tissue>
    </source>
</reference>
<dbReference type="AlphaFoldDB" id="A0AA40FXV6"/>
<evidence type="ECO:0000313" key="2">
    <source>
        <dbReference type="Proteomes" id="UP001177670"/>
    </source>
</evidence>
<name>A0AA40FXV6_9HYME</name>
<dbReference type="EMBL" id="JAHYIQ010000012">
    <property type="protein sequence ID" value="KAK1127166.1"/>
    <property type="molecule type" value="Genomic_DNA"/>
</dbReference>
<evidence type="ECO:0000313" key="1">
    <source>
        <dbReference type="EMBL" id="KAK1127166.1"/>
    </source>
</evidence>
<accession>A0AA40FXV6</accession>
<sequence length="89" mass="10045">MHSLVDREDEGTRRRVILEHGRTTARRERPVRMDERIVIHDMDAGAFSRQAGVQLRGIGVGSVAAFFIDEPRPIQVLAVFHAAGDKYPH</sequence>
<proteinExistence type="predicted"/>
<keyword evidence="2" id="KW-1185">Reference proteome</keyword>
<dbReference type="Proteomes" id="UP001177670">
    <property type="component" value="Unassembled WGS sequence"/>
</dbReference>
<gene>
    <name evidence="1" type="ORF">K0M31_003715</name>
</gene>
<protein>
    <submittedName>
        <fullName evidence="1">Uncharacterized protein</fullName>
    </submittedName>
</protein>